<feature type="compositionally biased region" description="Low complexity" evidence="1">
    <location>
        <begin position="470"/>
        <end position="481"/>
    </location>
</feature>
<feature type="domain" description="DUF222" evidence="2">
    <location>
        <begin position="68"/>
        <end position="341"/>
    </location>
</feature>
<feature type="non-terminal residue" evidence="3">
    <location>
        <position position="662"/>
    </location>
</feature>
<dbReference type="Pfam" id="PF02720">
    <property type="entry name" value="DUF222"/>
    <property type="match status" value="1"/>
</dbReference>
<keyword evidence="4" id="KW-1185">Reference proteome</keyword>
<evidence type="ECO:0000313" key="4">
    <source>
        <dbReference type="Proteomes" id="UP000550729"/>
    </source>
</evidence>
<feature type="compositionally biased region" description="Acidic residues" evidence="1">
    <location>
        <begin position="398"/>
        <end position="410"/>
    </location>
</feature>
<gene>
    <name evidence="3" type="ORF">HH308_29200</name>
</gene>
<evidence type="ECO:0000313" key="3">
    <source>
        <dbReference type="EMBL" id="NMO05301.1"/>
    </source>
</evidence>
<dbReference type="CDD" id="cd00085">
    <property type="entry name" value="HNHc"/>
    <property type="match status" value="1"/>
</dbReference>
<feature type="compositionally biased region" description="Acidic residues" evidence="1">
    <location>
        <begin position="367"/>
        <end position="387"/>
    </location>
</feature>
<dbReference type="InterPro" id="IPR003615">
    <property type="entry name" value="HNH_nuc"/>
</dbReference>
<feature type="region of interest" description="Disordered" evidence="1">
    <location>
        <begin position="336"/>
        <end position="542"/>
    </location>
</feature>
<proteinExistence type="predicted"/>
<accession>A0A848LA22</accession>
<dbReference type="Proteomes" id="UP000550729">
    <property type="component" value="Unassembled WGS sequence"/>
</dbReference>
<organism evidence="3 4">
    <name type="scientific">Gordonia asplenii</name>
    <dbReference type="NCBI Taxonomy" id="2725283"/>
    <lineage>
        <taxon>Bacteria</taxon>
        <taxon>Bacillati</taxon>
        <taxon>Actinomycetota</taxon>
        <taxon>Actinomycetes</taxon>
        <taxon>Mycobacteriales</taxon>
        <taxon>Gordoniaceae</taxon>
        <taxon>Gordonia</taxon>
    </lineage>
</organism>
<evidence type="ECO:0000256" key="1">
    <source>
        <dbReference type="SAM" id="MobiDB-lite"/>
    </source>
</evidence>
<reference evidence="3 4" key="1">
    <citation type="submission" date="2020-04" db="EMBL/GenBank/DDBJ databases">
        <title>Gordonia sp. nov. TBRC 11910.</title>
        <authorList>
            <person name="Suriyachadkun C."/>
        </authorList>
    </citation>
    <scope>NUCLEOTIDE SEQUENCE [LARGE SCALE GENOMIC DNA]</scope>
    <source>
        <strain evidence="3 4">TBRC 11910</strain>
    </source>
</reference>
<dbReference type="AlphaFoldDB" id="A0A848LA22"/>
<dbReference type="RefSeq" id="WP_170197805.1">
    <property type="nucleotide sequence ID" value="NZ_JABBNB010000068.1"/>
</dbReference>
<comment type="caution">
    <text evidence="3">The sequence shown here is derived from an EMBL/GenBank/DDBJ whole genome shotgun (WGS) entry which is preliminary data.</text>
</comment>
<protein>
    <submittedName>
        <fullName evidence="3">DUF222 domain-containing protein</fullName>
    </submittedName>
</protein>
<feature type="compositionally biased region" description="Low complexity" evidence="1">
    <location>
        <begin position="518"/>
        <end position="536"/>
    </location>
</feature>
<feature type="compositionally biased region" description="Basic and acidic residues" evidence="1">
    <location>
        <begin position="336"/>
        <end position="346"/>
    </location>
</feature>
<feature type="compositionally biased region" description="Low complexity" evidence="1">
    <location>
        <begin position="426"/>
        <end position="437"/>
    </location>
</feature>
<dbReference type="InterPro" id="IPR003870">
    <property type="entry name" value="DUF222"/>
</dbReference>
<dbReference type="EMBL" id="JABBNB010000068">
    <property type="protein sequence ID" value="NMO05301.1"/>
    <property type="molecule type" value="Genomic_DNA"/>
</dbReference>
<feature type="compositionally biased region" description="Acidic residues" evidence="1">
    <location>
        <begin position="454"/>
        <end position="469"/>
    </location>
</feature>
<name>A0A848LA22_9ACTN</name>
<feature type="compositionally biased region" description="Pro residues" evidence="1">
    <location>
        <begin position="504"/>
        <end position="516"/>
    </location>
</feature>
<evidence type="ECO:0000259" key="2">
    <source>
        <dbReference type="Pfam" id="PF02720"/>
    </source>
</evidence>
<sequence length="662" mass="70494">MSTSRDSVPPSRATVSRYGWATEDPTRIGLHLATDKVAEDAACGHINDLMDAITTCRAGESFLLWTKYRALAGIHDQLAGGSGDDDGRLVSQQSQVAARYAMTGAISPQVSARHVSEAVAMVHRLPRTGERLRDGVIAAWQFTRIVSRSDLIDGYGYRAAVDEEIARRVGRGSWSGKRLDALVDSAIFRHDPDAVRRRHHHARAARTVTTDPLADGMAELRTTATVEDVATAFAAIDALVARVCCGNDPRRRGARRSDAVIARLHGVAFECECGDPDTCTGHPDDTAAGVSQAQVVIALHVITEQATLTTTPTDPASPTGDGVGYVDDYGIITGEQVRDIADRPETKISYFPNPPTTQPEPRHDSPTDTDEILDGEPQPEPELDLDVEAVSSTVTDSESYEAEPADETEPAADAKPEPEGSRAAMPEPHSPTTSTEPQPEPAPAPAAPSAVTEPEPDTEMGGDEPEADEAPTTASTSTITESEGEADSQTPRAGEEPDTSDAPAPAPQPEPQPEPEPTAEAASVGEAAPQAPAEAEGSSGAPACYRKPRLPLPCLPSDPYRFSTAFDTYIRVRDLACGAPGCDRPAFAAQLDHCQEYNHDNPAAGGQTDAANVHTLCVLHHLLKTGDHGWLDDMTLDHNGRVQYRVRTPEGLWIDGPDLSGT</sequence>